<sequence>MNGFNVISSILRSSWLLDESWIDANWSLIQMLLNGESVSFNSSAPSNLILDPSLARYNYRDGWTKAGKDSIALYDLRGPIMHYGFCGDGTHELHSAFNEAENASNITSHFLLIDSPGGQADGVLEFMQAIMASVKPSLSYINGGMAASGGGFIAAAADAVFASSKLCEIGSFGGYSTLLDATEREQREGVKRIVIKAKQSKDKNTVYELAKAGDKNALAELEDRISLVTGELLDAVRLGRGDRLKNDSWATGKMYFADEALTMGLIDGIGTMDDAIRHLRTLTSSKKTKNFNMNNFNNVAALASVEAEGAEAALDLANADLTAAGITDFTIVEQSVIDEGARVTAELATANASLATANTTIANQEATIQANQTRIQTLEGVIAKRAASDPGTKSKSAKKSTEDPEIEEEEPTTVAAHNQIADRGIFG</sequence>
<accession>A0ACD5C4P2</accession>
<name>A0ACD5C4P2_9SPHI</name>
<keyword evidence="2" id="KW-1185">Reference proteome</keyword>
<gene>
    <name evidence="1" type="ORF">AACH28_04665</name>
</gene>
<evidence type="ECO:0000313" key="1">
    <source>
        <dbReference type="EMBL" id="WZN56826.1"/>
    </source>
</evidence>
<organism evidence="1 2">
    <name type="scientific">Sphingobacterium thalpophilum</name>
    <dbReference type="NCBI Taxonomy" id="259"/>
    <lineage>
        <taxon>Bacteria</taxon>
        <taxon>Pseudomonadati</taxon>
        <taxon>Bacteroidota</taxon>
        <taxon>Sphingobacteriia</taxon>
        <taxon>Sphingobacteriales</taxon>
        <taxon>Sphingobacteriaceae</taxon>
        <taxon>Sphingobacterium</taxon>
    </lineage>
</organism>
<evidence type="ECO:0000313" key="2">
    <source>
        <dbReference type="Proteomes" id="UP001485301"/>
    </source>
</evidence>
<protein>
    <submittedName>
        <fullName evidence="1">S49 family peptidase</fullName>
    </submittedName>
</protein>
<proteinExistence type="predicted"/>
<dbReference type="EMBL" id="CP151087">
    <property type="protein sequence ID" value="WZN56826.1"/>
    <property type="molecule type" value="Genomic_DNA"/>
</dbReference>
<dbReference type="Proteomes" id="UP001485301">
    <property type="component" value="Chromosome"/>
</dbReference>
<reference evidence="1" key="1">
    <citation type="submission" date="2024-04" db="EMBL/GenBank/DDBJ databases">
        <title>Complete genome sequence of Sphingobacterium thalpophiium BAA-1094.</title>
        <authorList>
            <person name="Adaikpoh B.I."/>
        </authorList>
    </citation>
    <scope>NUCLEOTIDE SEQUENCE</scope>
    <source>
        <strain evidence="1">BAA-1094</strain>
    </source>
</reference>